<evidence type="ECO:0000313" key="3">
    <source>
        <dbReference type="Proteomes" id="UP001530400"/>
    </source>
</evidence>
<keyword evidence="1" id="KW-0812">Transmembrane</keyword>
<organism evidence="2 3">
    <name type="scientific">Cyclotella atomus</name>
    <dbReference type="NCBI Taxonomy" id="382360"/>
    <lineage>
        <taxon>Eukaryota</taxon>
        <taxon>Sar</taxon>
        <taxon>Stramenopiles</taxon>
        <taxon>Ochrophyta</taxon>
        <taxon>Bacillariophyta</taxon>
        <taxon>Coscinodiscophyceae</taxon>
        <taxon>Thalassiosirophycidae</taxon>
        <taxon>Stephanodiscales</taxon>
        <taxon>Stephanodiscaceae</taxon>
        <taxon>Cyclotella</taxon>
    </lineage>
</organism>
<evidence type="ECO:0000256" key="1">
    <source>
        <dbReference type="SAM" id="Phobius"/>
    </source>
</evidence>
<keyword evidence="3" id="KW-1185">Reference proteome</keyword>
<keyword evidence="1" id="KW-0472">Membrane</keyword>
<proteinExistence type="predicted"/>
<dbReference type="AlphaFoldDB" id="A0ABD3N120"/>
<dbReference type="EMBL" id="JALLPJ020001356">
    <property type="protein sequence ID" value="KAL3767901.1"/>
    <property type="molecule type" value="Genomic_DNA"/>
</dbReference>
<feature type="transmembrane region" description="Helical" evidence="1">
    <location>
        <begin position="90"/>
        <end position="107"/>
    </location>
</feature>
<gene>
    <name evidence="2" type="ORF">ACHAWO_001797</name>
</gene>
<dbReference type="Proteomes" id="UP001530400">
    <property type="component" value="Unassembled WGS sequence"/>
</dbReference>
<reference evidence="2 3" key="1">
    <citation type="submission" date="2024-10" db="EMBL/GenBank/DDBJ databases">
        <title>Updated reference genomes for cyclostephanoid diatoms.</title>
        <authorList>
            <person name="Roberts W.R."/>
            <person name="Alverson A.J."/>
        </authorList>
    </citation>
    <scope>NUCLEOTIDE SEQUENCE [LARGE SCALE GENOMIC DNA]</scope>
    <source>
        <strain evidence="2 3">AJA010-31</strain>
    </source>
</reference>
<protein>
    <submittedName>
        <fullName evidence="2">Uncharacterized protein</fullName>
    </submittedName>
</protein>
<keyword evidence="1" id="KW-1133">Transmembrane helix</keyword>
<evidence type="ECO:0000313" key="2">
    <source>
        <dbReference type="EMBL" id="KAL3767901.1"/>
    </source>
</evidence>
<name>A0ABD3N120_9STRA</name>
<accession>A0ABD3N120</accession>
<comment type="caution">
    <text evidence="2">The sequence shown here is derived from an EMBL/GenBank/DDBJ whole genome shotgun (WGS) entry which is preliminary data.</text>
</comment>
<sequence>MTSTSTFRRFRHCLEHLQILMEYHTLLNNTNYTQSTVASDSKHKLLSTMETQNVMSETQNDIRNEPSSLIETQKEQTPPQGRDVKNGKRFIISLMGFSVITILNWLVPRHQWPWKFFQREMEQPHELSLPAQLVQYYNLRAISAATPRPIMSTFFTPVEGGCCGMSEQGHLNLVKAWEEAWQSWGWDTRVLTEEDARKHPRFEEMQQKLSLSDVNEYNHRCFWRWLAMANDDNVMAGWMSDYDAFPLLLTGEVGYELMSVEGFKSWALHVPTLIHADRMSWERMLDYMIKVISPDLDVEMITDMFVLNYLHENFPEEELDIKTWEVQTYHGAYIYKHVEGSDKPAVDCEQANLALVSHLSHHDTRNAVINGLYPKLEGMIDRDARAGLERRAEAATVMMNDYRETCFS</sequence>